<proteinExistence type="predicted"/>
<protein>
    <submittedName>
        <fullName evidence="1">Lipopolysaccharide biosynthesis protein</fullName>
    </submittedName>
</protein>
<dbReference type="Proteomes" id="UP001348369">
    <property type="component" value="Chromosome"/>
</dbReference>
<sequence length="246" mass="25075">MTPHSNPPRRPAARRRPVVPETASVSASLRRARLPLSKVTALPARWIVPVAVLAGALAGGTYGMLRTPQYSATSYVVVVPTEKSDPAAALGFATAYGRVASQVALIGDAPVWAGVPARTLRESVQTATSPDAPMISVTATSDRASTAVSMADGVARALVLNGSQLQGSTKVRVLQFSRAVEPTGPVTPSAGLSALVGGCAGGLLGGLGLLVRPKPRHGEFHANVPGPATSAPPQSQAQSLPQSETV</sequence>
<reference evidence="1" key="1">
    <citation type="submission" date="2022-10" db="EMBL/GenBank/DDBJ databases">
        <title>The complete genomes of actinobacterial strains from the NBC collection.</title>
        <authorList>
            <person name="Joergensen T.S."/>
            <person name="Alvarez Arevalo M."/>
            <person name="Sterndorff E.B."/>
            <person name="Faurdal D."/>
            <person name="Vuksanovic O."/>
            <person name="Mourched A.-S."/>
            <person name="Charusanti P."/>
            <person name="Shaw S."/>
            <person name="Blin K."/>
            <person name="Weber T."/>
        </authorList>
    </citation>
    <scope>NUCLEOTIDE SEQUENCE</scope>
    <source>
        <strain evidence="1">NBC 01771</strain>
    </source>
</reference>
<dbReference type="EMBL" id="CP109109">
    <property type="protein sequence ID" value="WSB99607.1"/>
    <property type="molecule type" value="Genomic_DNA"/>
</dbReference>
<accession>A0ACD4ZP74</accession>
<keyword evidence="2" id="KW-1185">Reference proteome</keyword>
<evidence type="ECO:0000313" key="1">
    <source>
        <dbReference type="EMBL" id="WSB99607.1"/>
    </source>
</evidence>
<organism evidence="1 2">
    <name type="scientific">Streptomyces scopuliridis</name>
    <dbReference type="NCBI Taxonomy" id="452529"/>
    <lineage>
        <taxon>Bacteria</taxon>
        <taxon>Bacillati</taxon>
        <taxon>Actinomycetota</taxon>
        <taxon>Actinomycetes</taxon>
        <taxon>Kitasatosporales</taxon>
        <taxon>Streptomycetaceae</taxon>
        <taxon>Streptomyces</taxon>
    </lineage>
</organism>
<evidence type="ECO:0000313" key="2">
    <source>
        <dbReference type="Proteomes" id="UP001348369"/>
    </source>
</evidence>
<name>A0ACD4ZP74_9ACTN</name>
<gene>
    <name evidence="1" type="ORF">OG835_23120</name>
</gene>